<dbReference type="Pfam" id="PF07562">
    <property type="entry name" value="NCD3G"/>
    <property type="match status" value="1"/>
</dbReference>
<feature type="transmembrane region" description="Helical" evidence="12">
    <location>
        <begin position="574"/>
        <end position="596"/>
    </location>
</feature>
<name>A0A8J1LMD2_XENLA</name>
<dbReference type="PRINTS" id="PR00248">
    <property type="entry name" value="GPCRMGR"/>
</dbReference>
<dbReference type="AlphaFoldDB" id="A0A8J1LMD2"/>
<feature type="transmembrane region" description="Helical" evidence="12">
    <location>
        <begin position="512"/>
        <end position="536"/>
    </location>
</feature>
<dbReference type="KEGG" id="xla:108699051"/>
<gene>
    <name evidence="15" type="primary">LOC108699051</name>
</gene>
<dbReference type="InterPro" id="IPR038550">
    <property type="entry name" value="GPCR_3_9-Cys_sf"/>
</dbReference>
<proteinExistence type="inferred from homology"/>
<keyword evidence="7" id="KW-0297">G-protein coupled receptor</keyword>
<keyword evidence="8 12" id="KW-0472">Membrane</keyword>
<feature type="domain" description="G-protein coupled receptors family 3 profile" evidence="13">
    <location>
        <begin position="354"/>
        <end position="616"/>
    </location>
</feature>
<evidence type="ECO:0000256" key="10">
    <source>
        <dbReference type="ARBA" id="ARBA00023180"/>
    </source>
</evidence>
<dbReference type="InterPro" id="IPR001828">
    <property type="entry name" value="ANF_lig-bd_rcpt"/>
</dbReference>
<feature type="transmembrane region" description="Helical" evidence="12">
    <location>
        <begin position="548"/>
        <end position="568"/>
    </location>
</feature>
<dbReference type="InterPro" id="IPR000337">
    <property type="entry name" value="GPCR_3"/>
</dbReference>
<evidence type="ECO:0000313" key="14">
    <source>
        <dbReference type="Proteomes" id="UP000186698"/>
    </source>
</evidence>
<dbReference type="PANTHER" id="PTHR24061">
    <property type="entry name" value="CALCIUM-SENSING RECEPTOR-RELATED"/>
    <property type="match status" value="1"/>
</dbReference>
<evidence type="ECO:0000256" key="12">
    <source>
        <dbReference type="SAM" id="Phobius"/>
    </source>
</evidence>
<dbReference type="InterPro" id="IPR017979">
    <property type="entry name" value="GPCR_3_CS"/>
</dbReference>
<dbReference type="PROSITE" id="PS50259">
    <property type="entry name" value="G_PROTEIN_RECEP_F3_4"/>
    <property type="match status" value="1"/>
</dbReference>
<feature type="transmembrane region" description="Helical" evidence="12">
    <location>
        <begin position="391"/>
        <end position="413"/>
    </location>
</feature>
<evidence type="ECO:0000259" key="13">
    <source>
        <dbReference type="PROSITE" id="PS50259"/>
    </source>
</evidence>
<dbReference type="InterPro" id="IPR011500">
    <property type="entry name" value="GPCR_3_9-Cys_dom"/>
</dbReference>
<keyword evidence="9 15" id="KW-0675">Receptor</keyword>
<evidence type="ECO:0000256" key="4">
    <source>
        <dbReference type="ARBA" id="ARBA00022692"/>
    </source>
</evidence>
<sequence length="616" mass="69469">MERAVQNTQFSLGRNKNYQNILAFIFAINEINRNPHLLPNVSLGFHFVDGCSCEERAVAGMFDILSGGDIPVPNFHCGFLHNLVAIVDGISAKVTILLAQLLGISHIPQISYSSLDPLLSDKVRFPSFYRTVPSDIIQYMAIVKLVKYFSWSWVGILVSDDESGLKMSQVLEKQLTDNAQALHLMYLKEPKEHIDKHHFKAWKIHKYLKHVRFTNTAGAEVYFDEHGDMPLKFDILNWIVYPNESLGGFSVGSFDYQNGFFDLKINESLIKWSTAFNQTPCSACSETCPTGYRKTTKEGYPVCCYDCIPCPEGEISNQTDMALCFKCQDNQWPNTKGNACIFKEIIYLSFDEPLGTSLTLISILFFLLTCLTLLIITIYRNTAIVKANNRNLSYLLLLSLKSCFLCNLIFIGHPIQMTCILRQTVFGFTFSISLSTILAKTVTVIIAFNATKPRTKLRTFLGPYTSYCIVIFCSHIQVLISASWLGTFPPFLHYNMADEVGKIIAECDEGSTLGFCSVLGFMGLLACLSFIIAFFARKLPDSFNEAKFITFSMLIFCCVWISFIPAYLSTKGKYIVATEIFAIIASSMALLSCIFFPKCFIILLRPECNTKVYIRN</sequence>
<keyword evidence="11" id="KW-0807">Transducer</keyword>
<comment type="subcellular location">
    <subcellularLocation>
        <location evidence="1">Cell membrane</location>
        <topology evidence="1">Multi-pass membrane protein</topology>
    </subcellularLocation>
</comment>
<keyword evidence="3" id="KW-1003">Cell membrane</keyword>
<keyword evidence="4 12" id="KW-0812">Transmembrane</keyword>
<dbReference type="InterPro" id="IPR017978">
    <property type="entry name" value="GPCR_3_C"/>
</dbReference>
<dbReference type="SUPFAM" id="SSF53822">
    <property type="entry name" value="Periplasmic binding protein-like I"/>
    <property type="match status" value="2"/>
</dbReference>
<dbReference type="GO" id="GO:0004930">
    <property type="term" value="F:G protein-coupled receptor activity"/>
    <property type="evidence" value="ECO:0000318"/>
    <property type="project" value="GO_Central"/>
</dbReference>
<accession>A0A8J1LMD2</accession>
<evidence type="ECO:0000256" key="7">
    <source>
        <dbReference type="ARBA" id="ARBA00023040"/>
    </source>
</evidence>
<evidence type="ECO:0000256" key="5">
    <source>
        <dbReference type="ARBA" id="ARBA00022729"/>
    </source>
</evidence>
<evidence type="ECO:0000256" key="8">
    <source>
        <dbReference type="ARBA" id="ARBA00023136"/>
    </source>
</evidence>
<reference evidence="15" key="1">
    <citation type="submission" date="2025-08" db="UniProtKB">
        <authorList>
            <consortium name="RefSeq"/>
        </authorList>
    </citation>
    <scope>IDENTIFICATION</scope>
    <source>
        <strain evidence="15">J_2021</strain>
        <tissue evidence="15">Erythrocytes</tissue>
    </source>
</reference>
<evidence type="ECO:0000256" key="6">
    <source>
        <dbReference type="ARBA" id="ARBA00022989"/>
    </source>
</evidence>
<evidence type="ECO:0000256" key="11">
    <source>
        <dbReference type="ARBA" id="ARBA00023224"/>
    </source>
</evidence>
<dbReference type="PROSITE" id="PS00981">
    <property type="entry name" value="G_PROTEIN_RECEP_F3_3"/>
    <property type="match status" value="1"/>
</dbReference>
<dbReference type="FunFam" id="2.10.50.30:FF:000002">
    <property type="entry name" value="Vomeronasal 2 receptor, h1"/>
    <property type="match status" value="1"/>
</dbReference>
<dbReference type="InterPro" id="IPR000068">
    <property type="entry name" value="GPCR_3_Ca_sens_rcpt-rel"/>
</dbReference>
<comment type="similarity">
    <text evidence="2">Belongs to the G-protein coupled receptor 3 family.</text>
</comment>
<dbReference type="GO" id="GO:0005886">
    <property type="term" value="C:plasma membrane"/>
    <property type="evidence" value="ECO:0000318"/>
    <property type="project" value="GO_Central"/>
</dbReference>
<evidence type="ECO:0000256" key="9">
    <source>
        <dbReference type="ARBA" id="ARBA00023170"/>
    </source>
</evidence>
<dbReference type="InterPro" id="IPR004073">
    <property type="entry name" value="GPCR_3_vmron_rcpt_2"/>
</dbReference>
<evidence type="ECO:0000313" key="15">
    <source>
        <dbReference type="RefSeq" id="XP_041429885.1"/>
    </source>
</evidence>
<dbReference type="InterPro" id="IPR028082">
    <property type="entry name" value="Peripla_BP_I"/>
</dbReference>
<keyword evidence="14" id="KW-1185">Reference proteome</keyword>
<organism evidence="14 15">
    <name type="scientific">Xenopus laevis</name>
    <name type="common">African clawed frog</name>
    <dbReference type="NCBI Taxonomy" id="8355"/>
    <lineage>
        <taxon>Eukaryota</taxon>
        <taxon>Metazoa</taxon>
        <taxon>Chordata</taxon>
        <taxon>Craniata</taxon>
        <taxon>Vertebrata</taxon>
        <taxon>Euteleostomi</taxon>
        <taxon>Amphibia</taxon>
        <taxon>Batrachia</taxon>
        <taxon>Anura</taxon>
        <taxon>Pipoidea</taxon>
        <taxon>Pipidae</taxon>
        <taxon>Xenopodinae</taxon>
        <taxon>Xenopus</taxon>
        <taxon>Xenopus</taxon>
    </lineage>
</organism>
<dbReference type="FunFam" id="3.40.50.2300:FF:000728">
    <property type="entry name" value="Uncharacterized protein"/>
    <property type="match status" value="1"/>
</dbReference>
<dbReference type="GeneID" id="108699051"/>
<dbReference type="PANTHER" id="PTHR24061:SF614">
    <property type="entry name" value="VOMERONASAL TYPE-2 RECEPTOR 26"/>
    <property type="match status" value="1"/>
</dbReference>
<feature type="transmembrane region" description="Helical" evidence="12">
    <location>
        <begin position="469"/>
        <end position="492"/>
    </location>
</feature>
<dbReference type="Pfam" id="PF01094">
    <property type="entry name" value="ANF_receptor"/>
    <property type="match status" value="1"/>
</dbReference>
<keyword evidence="6 12" id="KW-1133">Transmembrane helix</keyword>
<dbReference type="Gene3D" id="3.40.50.2300">
    <property type="match status" value="4"/>
</dbReference>
<evidence type="ECO:0000256" key="2">
    <source>
        <dbReference type="ARBA" id="ARBA00007242"/>
    </source>
</evidence>
<dbReference type="RefSeq" id="XP_041429885.1">
    <property type="nucleotide sequence ID" value="XM_041573951.1"/>
</dbReference>
<feature type="transmembrane region" description="Helical" evidence="12">
    <location>
        <begin position="358"/>
        <end position="379"/>
    </location>
</feature>
<keyword evidence="5" id="KW-0732">Signal</keyword>
<evidence type="ECO:0000256" key="1">
    <source>
        <dbReference type="ARBA" id="ARBA00004651"/>
    </source>
</evidence>
<protein>
    <submittedName>
        <fullName evidence="15">Vomeronasal type-2 receptor 26</fullName>
    </submittedName>
</protein>
<keyword evidence="10" id="KW-0325">Glycoprotein</keyword>
<dbReference type="Pfam" id="PF00003">
    <property type="entry name" value="7tm_3"/>
    <property type="match status" value="1"/>
</dbReference>
<evidence type="ECO:0000256" key="3">
    <source>
        <dbReference type="ARBA" id="ARBA00022475"/>
    </source>
</evidence>
<dbReference type="Gene3D" id="2.10.50.30">
    <property type="entry name" value="GPCR, family 3, nine cysteines domain"/>
    <property type="match status" value="1"/>
</dbReference>
<dbReference type="OrthoDB" id="5984008at2759"/>
<feature type="transmembrane region" description="Helical" evidence="12">
    <location>
        <begin position="425"/>
        <end position="448"/>
    </location>
</feature>
<dbReference type="Proteomes" id="UP000186698">
    <property type="component" value="Chromosome 8L"/>
</dbReference>
<dbReference type="PRINTS" id="PR01535">
    <property type="entry name" value="VOMERONASL2R"/>
</dbReference>